<proteinExistence type="predicted"/>
<keyword evidence="3" id="KW-1133">Transmembrane helix</keyword>
<feature type="compositionally biased region" description="Basic and acidic residues" evidence="2">
    <location>
        <begin position="361"/>
        <end position="375"/>
    </location>
</feature>
<reference evidence="4 5" key="1">
    <citation type="submission" date="2023-10" db="EMBL/GenBank/DDBJ databases">
        <title>Chromosome-scale genome assembly provides insights into flower coloration mechanisms of Canna indica.</title>
        <authorList>
            <person name="Li C."/>
        </authorList>
    </citation>
    <scope>NUCLEOTIDE SEQUENCE [LARGE SCALE GENOMIC DNA]</scope>
    <source>
        <tissue evidence="4">Flower</tissue>
    </source>
</reference>
<feature type="region of interest" description="Disordered" evidence="2">
    <location>
        <begin position="449"/>
        <end position="507"/>
    </location>
</feature>
<feature type="transmembrane region" description="Helical" evidence="3">
    <location>
        <begin position="1261"/>
        <end position="1281"/>
    </location>
</feature>
<dbReference type="EMBL" id="CP136895">
    <property type="protein sequence ID" value="WOL12376.1"/>
    <property type="molecule type" value="Genomic_DNA"/>
</dbReference>
<feature type="region of interest" description="Disordered" evidence="2">
    <location>
        <begin position="1048"/>
        <end position="1076"/>
    </location>
</feature>
<keyword evidence="1" id="KW-0175">Coiled coil</keyword>
<protein>
    <submittedName>
        <fullName evidence="4">Leucine-rich repeat-containing protein</fullName>
    </submittedName>
</protein>
<feature type="compositionally biased region" description="Basic residues" evidence="2">
    <location>
        <begin position="1179"/>
        <end position="1189"/>
    </location>
</feature>
<feature type="region of interest" description="Disordered" evidence="2">
    <location>
        <begin position="1119"/>
        <end position="1234"/>
    </location>
</feature>
<keyword evidence="3" id="KW-0812">Transmembrane</keyword>
<feature type="region of interest" description="Disordered" evidence="2">
    <location>
        <begin position="308"/>
        <end position="375"/>
    </location>
</feature>
<feature type="region of interest" description="Disordered" evidence="2">
    <location>
        <begin position="49"/>
        <end position="109"/>
    </location>
</feature>
<evidence type="ECO:0000313" key="5">
    <source>
        <dbReference type="Proteomes" id="UP001327560"/>
    </source>
</evidence>
<dbReference type="PANTHER" id="PTHR48454:SF2">
    <property type="entry name" value="PUTATIVE RNA-BINDING DOMAIN-CONTAINING PROTEIN-RELATED"/>
    <property type="match status" value="1"/>
</dbReference>
<dbReference type="Proteomes" id="UP001327560">
    <property type="component" value="Chromosome 6"/>
</dbReference>
<gene>
    <name evidence="4" type="ORF">Cni_G21142</name>
</gene>
<feature type="region of interest" description="Disordered" evidence="2">
    <location>
        <begin position="205"/>
        <end position="235"/>
    </location>
</feature>
<organism evidence="4 5">
    <name type="scientific">Canna indica</name>
    <name type="common">Indian-shot</name>
    <dbReference type="NCBI Taxonomy" id="4628"/>
    <lineage>
        <taxon>Eukaryota</taxon>
        <taxon>Viridiplantae</taxon>
        <taxon>Streptophyta</taxon>
        <taxon>Embryophyta</taxon>
        <taxon>Tracheophyta</taxon>
        <taxon>Spermatophyta</taxon>
        <taxon>Magnoliopsida</taxon>
        <taxon>Liliopsida</taxon>
        <taxon>Zingiberales</taxon>
        <taxon>Cannaceae</taxon>
        <taxon>Canna</taxon>
    </lineage>
</organism>
<sequence>MTADANEFNVGPGVEIEREMGLGLGSEGDRKVTGDPNGIACLVGEEKVGDRSGMSATLENGNLEDSRGKDLDLEGDVDPVAVGNQESSEVKGENGQLTFENGVDHDARDDPVIEVEATVADDSNETTAGQLTFENGVDHDARDDPVIEVAATVADDSNETTEGQLTFENGVDHDACDDPMIEVAATVTDDSNETTASADVEEIIESDLRQTEGHDEEQNEILTEKEKHTKGGVCKENGETCKEEVIAELGSSNGHRHVEDSLEASKLKNETETDLVIKVGAKQFGEILVMDTNSEKELESAVEVEKNLDAPVAATDELVNVESSVYDDENQEPKSKNIETSQQEVSESSVAEDKEETVLNDTHHPLEVETPERVNQDHEIIFSATETDSQTDKDAPVVMETEEVVSETQVTESKDQGQLGSAIEVKLVEEAQTAAKDCVDKDEFEREQKVDKFVVESLPTEYSAEQETGLSNGSPSSTDKCSDEKSRVPVTGTRTTSQTVDGTESSASHKILTTSDIDAMINESESSGNSFEAGDAVIIEHSDKVHTTEGSSSSGSGVDKESLAEVPVSSQVLTDSCVQSACSEEASSTELDGVVSSKVDLPSPVDTINDIQDKLCSDVAENANCVAKAPTDAVVDDAVVIKYESRVEKESTESNTSLVNLAVAIKSLDADENKAVDGESRVIEEIQAPVKEPSASSLDSETVDTPSGKPQACYIIRIPRFVDDQLSTNIQIAQSEVNEKTQKRDSIKISIEKQKMTCNEFWKKFEAARAEERAARAAVTAKRQQMDALQLMINKIKSVHSIEELDAKIQSMEFELQHVTMPLKEEKKYIHELKQLRHQRDEFTSNMGSKTEIDEAFDQKEQIDEKFKILKKELEALRTEVLRTESIANAARKKYDEEQQNLRGLQQQFRDADALRQKAYGHWRELRSLLIEKNKHFGMYKSDQKSAENYMSSRDFEGLLLHCSKQVEKVMAMWNNDEEFRMQYVKSNMNSTLKRLRTADGRSLGPDEEPPVLPTNQFRVSSTPLQQTKIGEQVPHVTLDAKVETPKELDSFPALPATTKKQPVKPKKTSKPVSNDTTEIVVTSVSDKEIENHENLRLQTKEEEELIKVAEELAKKEEELAKKEEELRKQKAEVELKEQQRLEQRAKAKEAEERKKKQAEKAQARAEYRAQKEAELKEKRKAKKQKKKGVAAEETTVSGVEEEPVPSTESTQLETAHELDVRATSASKRPSRSVVVPKQYNKVQPIPLPLRKRGKRKMATWMWVLLAVVVVLLLFVAGNYFPFLSFGFQHYGF</sequence>
<evidence type="ECO:0000313" key="4">
    <source>
        <dbReference type="EMBL" id="WOL12376.1"/>
    </source>
</evidence>
<feature type="compositionally biased region" description="Polar residues" evidence="2">
    <location>
        <begin position="463"/>
        <end position="479"/>
    </location>
</feature>
<dbReference type="PANTHER" id="PTHR48454">
    <property type="entry name" value="PUTATIVE RNA-BINDING DOMAIN-CONTAINING PROTEIN-RELATED"/>
    <property type="match status" value="1"/>
</dbReference>
<evidence type="ECO:0000256" key="3">
    <source>
        <dbReference type="SAM" id="Phobius"/>
    </source>
</evidence>
<keyword evidence="3" id="KW-0472">Membrane</keyword>
<accession>A0AAQ3QKF4</accession>
<feature type="coiled-coil region" evidence="1">
    <location>
        <begin position="853"/>
        <end position="915"/>
    </location>
</feature>
<feature type="compositionally biased region" description="Basic and acidic residues" evidence="2">
    <location>
        <begin position="1119"/>
        <end position="1178"/>
    </location>
</feature>
<evidence type="ECO:0000256" key="2">
    <source>
        <dbReference type="SAM" id="MobiDB-lite"/>
    </source>
</evidence>
<name>A0AAQ3QKF4_9LILI</name>
<feature type="compositionally biased region" description="Polar residues" evidence="2">
    <location>
        <begin position="492"/>
        <end position="507"/>
    </location>
</feature>
<feature type="region of interest" description="Disordered" evidence="2">
    <location>
        <begin position="1"/>
        <end position="37"/>
    </location>
</feature>
<evidence type="ECO:0000256" key="1">
    <source>
        <dbReference type="SAM" id="Coils"/>
    </source>
</evidence>
<keyword evidence="5" id="KW-1185">Reference proteome</keyword>